<dbReference type="PANTHER" id="PTHR24064">
    <property type="entry name" value="SOLUTE CARRIER FAMILY 22 MEMBER"/>
    <property type="match status" value="1"/>
</dbReference>
<feature type="transmembrane region" description="Helical" evidence="6">
    <location>
        <begin position="32"/>
        <end position="57"/>
    </location>
</feature>
<feature type="transmembrane region" description="Helical" evidence="6">
    <location>
        <begin position="596"/>
        <end position="617"/>
    </location>
</feature>
<dbReference type="EMBL" id="JAEHOE010000114">
    <property type="protein sequence ID" value="KAG2486334.1"/>
    <property type="molecule type" value="Genomic_DNA"/>
</dbReference>
<feature type="transmembrane region" description="Helical" evidence="6">
    <location>
        <begin position="566"/>
        <end position="584"/>
    </location>
</feature>
<feature type="transmembrane region" description="Helical" evidence="6">
    <location>
        <begin position="181"/>
        <end position="201"/>
    </location>
</feature>
<feature type="compositionally biased region" description="Acidic residues" evidence="5">
    <location>
        <begin position="459"/>
        <end position="475"/>
    </location>
</feature>
<feature type="compositionally biased region" description="Low complexity" evidence="5">
    <location>
        <begin position="407"/>
        <end position="420"/>
    </location>
</feature>
<keyword evidence="3 6" id="KW-1133">Transmembrane helix</keyword>
<evidence type="ECO:0000256" key="1">
    <source>
        <dbReference type="ARBA" id="ARBA00004141"/>
    </source>
</evidence>
<evidence type="ECO:0000259" key="7">
    <source>
        <dbReference type="PROSITE" id="PS50850"/>
    </source>
</evidence>
<comment type="caution">
    <text evidence="8">The sequence shown here is derived from an EMBL/GenBank/DDBJ whole genome shotgun (WGS) entry which is preliminary data.</text>
</comment>
<dbReference type="Gene3D" id="1.20.1250.20">
    <property type="entry name" value="MFS general substrate transporter like domains"/>
    <property type="match status" value="2"/>
</dbReference>
<name>A0A835XUY0_9CHLO</name>
<evidence type="ECO:0000256" key="5">
    <source>
        <dbReference type="SAM" id="MobiDB-lite"/>
    </source>
</evidence>
<feature type="compositionally biased region" description="Low complexity" evidence="5">
    <location>
        <begin position="487"/>
        <end position="501"/>
    </location>
</feature>
<dbReference type="AlphaFoldDB" id="A0A835XUY0"/>
<dbReference type="GO" id="GO:0016020">
    <property type="term" value="C:membrane"/>
    <property type="evidence" value="ECO:0007669"/>
    <property type="project" value="UniProtKB-SubCell"/>
</dbReference>
<dbReference type="OrthoDB" id="3936150at2759"/>
<evidence type="ECO:0000256" key="2">
    <source>
        <dbReference type="ARBA" id="ARBA00022692"/>
    </source>
</evidence>
<reference evidence="8" key="1">
    <citation type="journal article" date="2020" name="bioRxiv">
        <title>Comparative genomics of Chlamydomonas.</title>
        <authorList>
            <person name="Craig R.J."/>
            <person name="Hasan A.R."/>
            <person name="Ness R.W."/>
            <person name="Keightley P.D."/>
        </authorList>
    </citation>
    <scope>NUCLEOTIDE SEQUENCE</scope>
    <source>
        <strain evidence="8">CCAP 11/70</strain>
    </source>
</reference>
<feature type="domain" description="Major facilitator superfamily (MFS) profile" evidence="7">
    <location>
        <begin position="143"/>
        <end position="738"/>
    </location>
</feature>
<dbReference type="PROSITE" id="PS50850">
    <property type="entry name" value="MFS"/>
    <property type="match status" value="1"/>
</dbReference>
<dbReference type="InterPro" id="IPR005828">
    <property type="entry name" value="MFS_sugar_transport-like"/>
</dbReference>
<dbReference type="Proteomes" id="UP000612055">
    <property type="component" value="Unassembled WGS sequence"/>
</dbReference>
<sequence>MTKSRNADGMLISVDDLIEKELGWRGFGPAQLLALLTGGLAYTMMGLVMFLMTFAYVDPLAGTGPPHWRCSNAADAACTALHQSYSEPLLHHHHRLRSLLQAPSSGNASASLLGDAAGVSPSVNDASPALQSGTPSVDVSATAAPVSTPAHFCDLSRSQYVWTDPSFSLAAEYDMICDRKWQVALLETLFFSGFMAGNGIFGPVADKYGRRSTMAACGAATAVLTALSASPLVRQGPGSRRAEAATAAAGVGVDGSGGGTDLYGTDTWGLAVHAMLRTLSGVTCAGLVLGAYVLATEVVGPTWRGAAGMLTQTFYILGEMVLVCLSLAFPAWRHLTLAIAAFGAASLALLPLVPESPRWLLLHGKPAQARAALLWIARLNRALPPEIACSAAGEVRYRAAPRQRPGSSSASAAASASASAGLMSRDPSRGKGRGSSHVDEDRSRLLGGGKDSGAWSDGGEAEAEAEEWWEEEEGKDVEGGESQRLVPAASTPAPAGPATHRPASFSAAAACAPAPLPVVHANPGDALALGLTSSLSAGAASTSPSPSASGEASLYGAVRHPVTRRLLLSAVFVMFALSVAYYGVTLALGSLAGSLHANFMLTAAAELPGYLVIAATTDRLGRRVVIGSGTALAGVACIGVALCSPGPLQVFLAMAGKLGCSGAWAVGLTFASELFPTCLRSAALALASQAGDLGGLVTPLLLVVAPAGGPWERLPFLVMGGMSLVAVAAVWRLPETRGMPQLDTFDELLTWLAGSRGSHPVVRAPSASAAHPPSAFAVQLGSLRSGSLGRDGGGSGSGSGAGGGGAKRGGGSGRKGGGALRPVASARDGMGPGVGAGAGEARLSLLPAAGNGGSGLTSVSLGSPHWGRTVAAGDCSCSGGDVEASELTPRAQARAAGRWPADLEEAAAGPSGPRRLASARQAGAGGDADAGAWQPRPFHEHD</sequence>
<feature type="region of interest" description="Disordered" evidence="5">
    <location>
        <begin position="890"/>
        <end position="942"/>
    </location>
</feature>
<feature type="transmembrane region" description="Helical" evidence="6">
    <location>
        <begin position="624"/>
        <end position="642"/>
    </location>
</feature>
<accession>A0A835XUY0</accession>
<feature type="region of interest" description="Disordered" evidence="5">
    <location>
        <begin position="787"/>
        <end position="835"/>
    </location>
</feature>
<keyword evidence="4 6" id="KW-0472">Membrane</keyword>
<evidence type="ECO:0000256" key="3">
    <source>
        <dbReference type="ARBA" id="ARBA00022989"/>
    </source>
</evidence>
<gene>
    <name evidence="8" type="ORF">HYH03_015038</name>
</gene>
<feature type="transmembrane region" description="Helical" evidence="6">
    <location>
        <begin position="307"/>
        <end position="329"/>
    </location>
</feature>
<organism evidence="8 9">
    <name type="scientific">Edaphochlamys debaryana</name>
    <dbReference type="NCBI Taxonomy" id="47281"/>
    <lineage>
        <taxon>Eukaryota</taxon>
        <taxon>Viridiplantae</taxon>
        <taxon>Chlorophyta</taxon>
        <taxon>core chlorophytes</taxon>
        <taxon>Chlorophyceae</taxon>
        <taxon>CS clade</taxon>
        <taxon>Chlamydomonadales</taxon>
        <taxon>Chlamydomonadales incertae sedis</taxon>
        <taxon>Edaphochlamys</taxon>
    </lineage>
</organism>
<keyword evidence="2 6" id="KW-0812">Transmembrane</keyword>
<evidence type="ECO:0000256" key="6">
    <source>
        <dbReference type="SAM" id="Phobius"/>
    </source>
</evidence>
<feature type="transmembrane region" description="Helical" evidence="6">
    <location>
        <begin position="274"/>
        <end position="295"/>
    </location>
</feature>
<keyword evidence="9" id="KW-1185">Reference proteome</keyword>
<comment type="subcellular location">
    <subcellularLocation>
        <location evidence="1">Membrane</location>
        <topology evidence="1">Multi-pass membrane protein</topology>
    </subcellularLocation>
</comment>
<feature type="compositionally biased region" description="Gly residues" evidence="5">
    <location>
        <begin position="789"/>
        <end position="819"/>
    </location>
</feature>
<evidence type="ECO:0000313" key="9">
    <source>
        <dbReference type="Proteomes" id="UP000612055"/>
    </source>
</evidence>
<dbReference type="Pfam" id="PF00083">
    <property type="entry name" value="Sugar_tr"/>
    <property type="match status" value="1"/>
</dbReference>
<evidence type="ECO:0000256" key="4">
    <source>
        <dbReference type="ARBA" id="ARBA00023136"/>
    </source>
</evidence>
<dbReference type="GO" id="GO:0022857">
    <property type="term" value="F:transmembrane transporter activity"/>
    <property type="evidence" value="ECO:0007669"/>
    <property type="project" value="InterPro"/>
</dbReference>
<dbReference type="InterPro" id="IPR036259">
    <property type="entry name" value="MFS_trans_sf"/>
</dbReference>
<dbReference type="InterPro" id="IPR020846">
    <property type="entry name" value="MFS_dom"/>
</dbReference>
<proteinExistence type="predicted"/>
<dbReference type="SUPFAM" id="SSF103473">
    <property type="entry name" value="MFS general substrate transporter"/>
    <property type="match status" value="1"/>
</dbReference>
<dbReference type="Pfam" id="PF07690">
    <property type="entry name" value="MFS_1"/>
    <property type="match status" value="1"/>
</dbReference>
<protein>
    <recommendedName>
        <fullName evidence="7">Major facilitator superfamily (MFS) profile domain-containing protein</fullName>
    </recommendedName>
</protein>
<dbReference type="InterPro" id="IPR011701">
    <property type="entry name" value="MFS"/>
</dbReference>
<evidence type="ECO:0000313" key="8">
    <source>
        <dbReference type="EMBL" id="KAG2486334.1"/>
    </source>
</evidence>
<feature type="region of interest" description="Disordered" evidence="5">
    <location>
        <begin position="400"/>
        <end position="501"/>
    </location>
</feature>